<dbReference type="GeneID" id="5562967"/>
<sequence length="251" mass="28103">MLRYGSCARILRDESCDVRIVLDKEFCKESTICLPVESFPIEHFGNLVGAITAAIDLAEEGSRVCVCDKGGCGRSATVVASALAYFHSNLNYGQLKKLLRNKYNLMRECPETRPQIETVKIMWGVFHYFGDKAFKLLARMTYSYDTFLVHVGRVKGLFVPVRALSRKLPYGREASLKMNYEALKDIEAPRTRDLVEAYLSVEEKDGKVFKLGELREGDVEPAALAFASFEGAISKTLDPREALVLLTKALT</sequence>
<protein>
    <submittedName>
        <fullName evidence="1">Uncharacterized protein</fullName>
    </submittedName>
</protein>
<evidence type="ECO:0000313" key="1">
    <source>
        <dbReference type="EMBL" id="ABU82003.1"/>
    </source>
</evidence>
<dbReference type="eggNOG" id="arCOG03413">
    <property type="taxonomic scope" value="Archaea"/>
</dbReference>
<proteinExistence type="predicted"/>
<dbReference type="KEGG" id="iho:Igni_0821"/>
<name>A8AAQ1_IGNH4</name>
<keyword evidence="2" id="KW-1185">Reference proteome</keyword>
<dbReference type="InterPro" id="IPR029021">
    <property type="entry name" value="Prot-tyrosine_phosphatase-like"/>
</dbReference>
<reference evidence="1 2" key="1">
    <citation type="journal article" date="2008" name="Genome Biol.">
        <title>A genomic analysis of the archaeal system Ignicoccus hospitalis-Nanoarchaeum equitans.</title>
        <authorList>
            <person name="Podar M."/>
            <person name="Anderson I."/>
            <person name="Makarova K.S."/>
            <person name="Elkins J.G."/>
            <person name="Ivanova N."/>
            <person name="Wall M.A."/>
            <person name="Lykidis A."/>
            <person name="Mavromatis K."/>
            <person name="Sun H."/>
            <person name="Hudson M.E."/>
            <person name="Chen W."/>
            <person name="Deciu C."/>
            <person name="Hutchison D."/>
            <person name="Eads J.R."/>
            <person name="Anderson A."/>
            <person name="Fernandes F."/>
            <person name="Szeto E."/>
            <person name="Lapidus A."/>
            <person name="Kyrpides N.C."/>
            <person name="Saier M.H.Jr."/>
            <person name="Richardson P.M."/>
            <person name="Rachel R."/>
            <person name="Huber H."/>
            <person name="Eisen J.A."/>
            <person name="Koonin E.V."/>
            <person name="Keller M."/>
            <person name="Stetter K.O."/>
        </authorList>
    </citation>
    <scope>NUCLEOTIDE SEQUENCE [LARGE SCALE GENOMIC DNA]</scope>
    <source>
        <strain evidence="2">KIN4/I / DSM 18386 / JCM 14125</strain>
    </source>
</reference>
<dbReference type="SUPFAM" id="SSF52799">
    <property type="entry name" value="(Phosphotyrosine protein) phosphatases II"/>
    <property type="match status" value="1"/>
</dbReference>
<dbReference type="HOGENOM" id="CLU_1105202_0_0_2"/>
<gene>
    <name evidence="1" type="ordered locus">Igni_0821</name>
</gene>
<dbReference type="Proteomes" id="UP000000262">
    <property type="component" value="Chromosome"/>
</dbReference>
<evidence type="ECO:0000313" key="2">
    <source>
        <dbReference type="Proteomes" id="UP000000262"/>
    </source>
</evidence>
<dbReference type="AlphaFoldDB" id="A8AAQ1"/>
<organism evidence="1 2">
    <name type="scientific">Ignicoccus hospitalis (strain KIN4/I / DSM 18386 / JCM 14125)</name>
    <dbReference type="NCBI Taxonomy" id="453591"/>
    <lineage>
        <taxon>Archaea</taxon>
        <taxon>Thermoproteota</taxon>
        <taxon>Thermoprotei</taxon>
        <taxon>Desulfurococcales</taxon>
        <taxon>Desulfurococcaceae</taxon>
        <taxon>Ignicoccus</taxon>
    </lineage>
</organism>
<dbReference type="STRING" id="453591.Igni_0821"/>
<accession>A8AAQ1</accession>
<dbReference type="EMBL" id="CP000816">
    <property type="protein sequence ID" value="ABU82003.1"/>
    <property type="molecule type" value="Genomic_DNA"/>
</dbReference>
<dbReference type="RefSeq" id="WP_012122967.1">
    <property type="nucleotide sequence ID" value="NC_009776.1"/>
</dbReference>